<dbReference type="Pfam" id="PF03692">
    <property type="entry name" value="CxxCxxCC"/>
    <property type="match status" value="1"/>
</dbReference>
<sequence>MKTRLIAAADPDRLETWARYSNGLCRDCRATCCTLPVEVRIEDLIRLGVADAFERAEPAKQVARRLQKAGIVEHFNHKREVFTLTRLANGDCLYLDRTSRLCTVYAKRPDTCRNHPQIGPRPGYCAYQPKSATR</sequence>
<protein>
    <submittedName>
        <fullName evidence="1">YkgJ family cysteine cluster protein</fullName>
    </submittedName>
</protein>
<dbReference type="PANTHER" id="PTHR35866">
    <property type="entry name" value="PUTATIVE-RELATED"/>
    <property type="match status" value="1"/>
</dbReference>
<keyword evidence="2" id="KW-1185">Reference proteome</keyword>
<dbReference type="AlphaFoldDB" id="A0A9X1W4U1"/>
<organism evidence="1 2">
    <name type="scientific">Stutzerimonas marianensis</name>
    <dbReference type="NCBI Taxonomy" id="2929513"/>
    <lineage>
        <taxon>Bacteria</taxon>
        <taxon>Pseudomonadati</taxon>
        <taxon>Pseudomonadota</taxon>
        <taxon>Gammaproteobacteria</taxon>
        <taxon>Pseudomonadales</taxon>
        <taxon>Pseudomonadaceae</taxon>
        <taxon>Stutzerimonas</taxon>
    </lineage>
</organism>
<evidence type="ECO:0000313" key="2">
    <source>
        <dbReference type="Proteomes" id="UP001139682"/>
    </source>
</evidence>
<dbReference type="RefSeq" id="WP_243607354.1">
    <property type="nucleotide sequence ID" value="NZ_JALGRD010000010.1"/>
</dbReference>
<reference evidence="1" key="1">
    <citation type="submission" date="2022-03" db="EMBL/GenBank/DDBJ databases">
        <title>Pseudomonas marianensis sp. nov., a marine bacterium isolated from deep-sea sediments of the Mariana Trench.</title>
        <authorList>
            <person name="Wei Y."/>
        </authorList>
    </citation>
    <scope>NUCLEOTIDE SEQUENCE</scope>
    <source>
        <strain evidence="1">PS1</strain>
    </source>
</reference>
<accession>A0A9X1W4U1</accession>
<name>A0A9X1W4U1_9GAMM</name>
<dbReference type="Proteomes" id="UP001139682">
    <property type="component" value="Unassembled WGS sequence"/>
</dbReference>
<gene>
    <name evidence="1" type="ORF">MST27_18225</name>
</gene>
<proteinExistence type="predicted"/>
<evidence type="ECO:0000313" key="1">
    <source>
        <dbReference type="EMBL" id="MCJ0975311.1"/>
    </source>
</evidence>
<comment type="caution">
    <text evidence="1">The sequence shown here is derived from an EMBL/GenBank/DDBJ whole genome shotgun (WGS) entry which is preliminary data.</text>
</comment>
<dbReference type="PANTHER" id="PTHR35866:SF1">
    <property type="entry name" value="YKGJ FAMILY CYSTEINE CLUSTER PROTEIN"/>
    <property type="match status" value="1"/>
</dbReference>
<dbReference type="EMBL" id="JALGRD010000010">
    <property type="protein sequence ID" value="MCJ0975311.1"/>
    <property type="molecule type" value="Genomic_DNA"/>
</dbReference>
<dbReference type="InterPro" id="IPR005358">
    <property type="entry name" value="Puta_zinc/iron-chelating_dom"/>
</dbReference>